<name>A0AAN7TU83_9MYCE</name>
<organism evidence="2 3">
    <name type="scientific">Dictyostelium firmibasis</name>
    <dbReference type="NCBI Taxonomy" id="79012"/>
    <lineage>
        <taxon>Eukaryota</taxon>
        <taxon>Amoebozoa</taxon>
        <taxon>Evosea</taxon>
        <taxon>Eumycetozoa</taxon>
        <taxon>Dictyostelia</taxon>
        <taxon>Dictyosteliales</taxon>
        <taxon>Dictyosteliaceae</taxon>
        <taxon>Dictyostelium</taxon>
    </lineage>
</organism>
<keyword evidence="1" id="KW-0472">Membrane</keyword>
<keyword evidence="1" id="KW-0812">Transmembrane</keyword>
<sequence length="85" mass="10561">MLAGDWAKKQTFDFFHRHRFFFFLILLGLEFLITMFFFVVVFLEVELFFRLIMRCVIYDHVTSWYDLRLEPRPRRLCDSAQNHYV</sequence>
<dbReference type="EMBL" id="JAVFKY010000005">
    <property type="protein sequence ID" value="KAK5575503.1"/>
    <property type="molecule type" value="Genomic_DNA"/>
</dbReference>
<evidence type="ECO:0000313" key="3">
    <source>
        <dbReference type="Proteomes" id="UP001344447"/>
    </source>
</evidence>
<gene>
    <name evidence="2" type="ORF">RB653_006636</name>
</gene>
<evidence type="ECO:0000313" key="2">
    <source>
        <dbReference type="EMBL" id="KAK5575503.1"/>
    </source>
</evidence>
<proteinExistence type="predicted"/>
<evidence type="ECO:0000256" key="1">
    <source>
        <dbReference type="SAM" id="Phobius"/>
    </source>
</evidence>
<protein>
    <submittedName>
        <fullName evidence="2">Uncharacterized protein</fullName>
    </submittedName>
</protein>
<accession>A0AAN7TU83</accession>
<feature type="transmembrane region" description="Helical" evidence="1">
    <location>
        <begin position="20"/>
        <end position="43"/>
    </location>
</feature>
<dbReference type="AlphaFoldDB" id="A0AAN7TU83"/>
<keyword evidence="3" id="KW-1185">Reference proteome</keyword>
<dbReference type="Proteomes" id="UP001344447">
    <property type="component" value="Unassembled WGS sequence"/>
</dbReference>
<keyword evidence="1" id="KW-1133">Transmembrane helix</keyword>
<reference evidence="2 3" key="1">
    <citation type="submission" date="2023-11" db="EMBL/GenBank/DDBJ databases">
        <title>Dfirmibasis_genome.</title>
        <authorList>
            <person name="Edelbroek B."/>
            <person name="Kjellin J."/>
            <person name="Jerlstrom-Hultqvist J."/>
            <person name="Soderbom F."/>
        </authorList>
    </citation>
    <scope>NUCLEOTIDE SEQUENCE [LARGE SCALE GENOMIC DNA]</scope>
    <source>
        <strain evidence="2 3">TNS-C-14</strain>
    </source>
</reference>
<comment type="caution">
    <text evidence="2">The sequence shown here is derived from an EMBL/GenBank/DDBJ whole genome shotgun (WGS) entry which is preliminary data.</text>
</comment>